<dbReference type="GO" id="GO:0003958">
    <property type="term" value="F:NADPH-hemoprotein reductase activity"/>
    <property type="evidence" value="ECO:0007669"/>
    <property type="project" value="UniProtKB-EC"/>
</dbReference>
<dbReference type="InterPro" id="IPR017938">
    <property type="entry name" value="Riboflavin_synthase-like_b-brl"/>
</dbReference>
<evidence type="ECO:0000256" key="4">
    <source>
        <dbReference type="ARBA" id="ARBA00023002"/>
    </source>
</evidence>
<dbReference type="InterPro" id="IPR017927">
    <property type="entry name" value="FAD-bd_FR_type"/>
</dbReference>
<proteinExistence type="predicted"/>
<feature type="domain" description="FAD-binding FR-type" evidence="5">
    <location>
        <begin position="47"/>
        <end position="288"/>
    </location>
</feature>
<protein>
    <submittedName>
        <fullName evidence="6">NADPH-dependent cytochrome P450 reductase</fullName>
    </submittedName>
</protein>
<keyword evidence="2" id="KW-0285">Flavoprotein</keyword>
<dbReference type="PANTHER" id="PTHR19384">
    <property type="entry name" value="NITRIC OXIDE SYNTHASE-RELATED"/>
    <property type="match status" value="1"/>
</dbReference>
<dbReference type="GO" id="GO:0010181">
    <property type="term" value="F:FMN binding"/>
    <property type="evidence" value="ECO:0007669"/>
    <property type="project" value="TreeGrafter"/>
</dbReference>
<keyword evidence="3" id="KW-0274">FAD</keyword>
<evidence type="ECO:0000256" key="2">
    <source>
        <dbReference type="ARBA" id="ARBA00022630"/>
    </source>
</evidence>
<name>A0A9Q9F7M7_ENCHE</name>
<dbReference type="InterPro" id="IPR039261">
    <property type="entry name" value="FNR_nucleotide-bd"/>
</dbReference>
<dbReference type="Gene3D" id="2.40.30.10">
    <property type="entry name" value="Translation factors"/>
    <property type="match status" value="1"/>
</dbReference>
<evidence type="ECO:0000313" key="6">
    <source>
        <dbReference type="EMBL" id="UTX42473.1"/>
    </source>
</evidence>
<dbReference type="GO" id="GO:0050660">
    <property type="term" value="F:flavin adenine dinucleotide binding"/>
    <property type="evidence" value="ECO:0007669"/>
    <property type="project" value="TreeGrafter"/>
</dbReference>
<dbReference type="EMBL" id="CP075147">
    <property type="protein sequence ID" value="UTX42473.1"/>
    <property type="molecule type" value="Genomic_DNA"/>
</dbReference>
<evidence type="ECO:0000256" key="1">
    <source>
        <dbReference type="ARBA" id="ARBA00001974"/>
    </source>
</evidence>
<dbReference type="PANTHER" id="PTHR19384:SF84">
    <property type="entry name" value="METHIONINE SYNTHASE REDUCTASE"/>
    <property type="match status" value="1"/>
</dbReference>
<comment type="cofactor">
    <cofactor evidence="1">
        <name>FAD</name>
        <dbReference type="ChEBI" id="CHEBI:57692"/>
    </cofactor>
</comment>
<dbReference type="InterPro" id="IPR001433">
    <property type="entry name" value="OxRdtase_FAD/NAD-bd"/>
</dbReference>
<dbReference type="Gene3D" id="3.40.50.80">
    <property type="entry name" value="Nucleotide-binding domain of ferredoxin-NADP reductase (FNR) module"/>
    <property type="match status" value="1"/>
</dbReference>
<dbReference type="SUPFAM" id="SSF63380">
    <property type="entry name" value="Riboflavin synthase domain-like"/>
    <property type="match status" value="1"/>
</dbReference>
<evidence type="ECO:0000313" key="7">
    <source>
        <dbReference type="Proteomes" id="UP001059546"/>
    </source>
</evidence>
<keyword evidence="4" id="KW-0560">Oxidoreductase</keyword>
<dbReference type="Pfam" id="PF00175">
    <property type="entry name" value="NAD_binding_1"/>
    <property type="match status" value="1"/>
</dbReference>
<sequence length="387" mass="44746">MALNPVKFEYNENYTRSMPRTFNKAEVVLTDTECTPRKFVFPCTESIEYRTARIVEVEKLGASWRDVYRIKFDEKLHFKPGDSIGMLCPNSDDLVDEIMEILGVRDSGCQIKRPGKNPFSYTGTIRDFFKYYFDFTGLPKKSLLANLARSCTETNRKYIEYMCSKEGVVDYLGIGKKWNNIIDIIKTFGCKPTLEEIVGECEIVKPRYFSLINKIGRESEILVGITSKTFEGFVRYGHVSDFIVRSKVEEVELCLRTNLLFRMDYSSRKLLAICTGTGIAPFISFASNLQSHQSIWIIYGFRNDEDDISKLIEPNKRIKITGVKSSTGAYVTDYLMERIDEVREYADGECTVYACGKMEIQKRIFEIFRNELPYIVEAKRLVFDQWG</sequence>
<dbReference type="SUPFAM" id="SSF52343">
    <property type="entry name" value="Ferredoxin reductase-like, C-terminal NADP-linked domain"/>
    <property type="match status" value="1"/>
</dbReference>
<dbReference type="InterPro" id="IPR023173">
    <property type="entry name" value="NADPH_Cyt_P450_Rdtase_alpha"/>
</dbReference>
<organism evidence="6 7">
    <name type="scientific">Encephalitozoon hellem</name>
    <name type="common">Microsporidian parasite</name>
    <dbReference type="NCBI Taxonomy" id="27973"/>
    <lineage>
        <taxon>Eukaryota</taxon>
        <taxon>Fungi</taxon>
        <taxon>Fungi incertae sedis</taxon>
        <taxon>Microsporidia</taxon>
        <taxon>Unikaryonidae</taxon>
        <taxon>Encephalitozoon</taxon>
    </lineage>
</organism>
<dbReference type="Gene3D" id="1.20.990.10">
    <property type="entry name" value="NADPH-cytochrome p450 Reductase, Chain A, domain 3"/>
    <property type="match status" value="1"/>
</dbReference>
<dbReference type="AlphaFoldDB" id="A0A9Q9F7M7"/>
<gene>
    <name evidence="6" type="ORF">GPU96_01g01770</name>
</gene>
<evidence type="ECO:0000256" key="3">
    <source>
        <dbReference type="ARBA" id="ARBA00022827"/>
    </source>
</evidence>
<evidence type="ECO:0000259" key="5">
    <source>
        <dbReference type="PROSITE" id="PS51384"/>
    </source>
</evidence>
<dbReference type="PROSITE" id="PS51384">
    <property type="entry name" value="FAD_FR"/>
    <property type="match status" value="1"/>
</dbReference>
<accession>A0A9Q9F7M7</accession>
<reference evidence="6" key="1">
    <citation type="submission" date="2021-05" db="EMBL/GenBank/DDBJ databases">
        <title>Encephalitozoon hellem ATCC 50604 Complete Genome.</title>
        <authorList>
            <person name="Mascarenhas dos Santos A.C."/>
            <person name="Julian A.T."/>
            <person name="Pombert J.-F."/>
        </authorList>
    </citation>
    <scope>NUCLEOTIDE SEQUENCE</scope>
    <source>
        <strain evidence="6">ATCC 50604</strain>
    </source>
</reference>
<dbReference type="InterPro" id="IPR003097">
    <property type="entry name" value="CysJ-like_FAD-binding"/>
</dbReference>
<dbReference type="GO" id="GO:0005829">
    <property type="term" value="C:cytosol"/>
    <property type="evidence" value="ECO:0007669"/>
    <property type="project" value="TreeGrafter"/>
</dbReference>
<dbReference type="Pfam" id="PF00667">
    <property type="entry name" value="FAD_binding_1"/>
    <property type="match status" value="1"/>
</dbReference>
<dbReference type="Proteomes" id="UP001059546">
    <property type="component" value="Chromosome I"/>
</dbReference>